<evidence type="ECO:0000313" key="2">
    <source>
        <dbReference type="Proteomes" id="UP001194468"/>
    </source>
</evidence>
<dbReference type="Proteomes" id="UP001194468">
    <property type="component" value="Unassembled WGS sequence"/>
</dbReference>
<reference evidence="1" key="2">
    <citation type="journal article" date="2020" name="Nat. Commun.">
        <title>Large-scale genome sequencing of mycorrhizal fungi provides insights into the early evolution of symbiotic traits.</title>
        <authorList>
            <person name="Miyauchi S."/>
            <person name="Kiss E."/>
            <person name="Kuo A."/>
            <person name="Drula E."/>
            <person name="Kohler A."/>
            <person name="Sanchez-Garcia M."/>
            <person name="Morin E."/>
            <person name="Andreopoulos B."/>
            <person name="Barry K.W."/>
            <person name="Bonito G."/>
            <person name="Buee M."/>
            <person name="Carver A."/>
            <person name="Chen C."/>
            <person name="Cichocki N."/>
            <person name="Clum A."/>
            <person name="Culley D."/>
            <person name="Crous P.W."/>
            <person name="Fauchery L."/>
            <person name="Girlanda M."/>
            <person name="Hayes R.D."/>
            <person name="Keri Z."/>
            <person name="LaButti K."/>
            <person name="Lipzen A."/>
            <person name="Lombard V."/>
            <person name="Magnuson J."/>
            <person name="Maillard F."/>
            <person name="Murat C."/>
            <person name="Nolan M."/>
            <person name="Ohm R.A."/>
            <person name="Pangilinan J."/>
            <person name="Pereira M.F."/>
            <person name="Perotto S."/>
            <person name="Peter M."/>
            <person name="Pfister S."/>
            <person name="Riley R."/>
            <person name="Sitrit Y."/>
            <person name="Stielow J.B."/>
            <person name="Szollosi G."/>
            <person name="Zifcakova L."/>
            <person name="Stursova M."/>
            <person name="Spatafora J.W."/>
            <person name="Tedersoo L."/>
            <person name="Vaario L.M."/>
            <person name="Yamada A."/>
            <person name="Yan M."/>
            <person name="Wang P."/>
            <person name="Xu J."/>
            <person name="Bruns T."/>
            <person name="Baldrian P."/>
            <person name="Vilgalys R."/>
            <person name="Dunand C."/>
            <person name="Henrissat B."/>
            <person name="Grigoriev I.V."/>
            <person name="Hibbett D."/>
            <person name="Nagy L.G."/>
            <person name="Martin F.M."/>
        </authorList>
    </citation>
    <scope>NUCLEOTIDE SEQUENCE</scope>
    <source>
        <strain evidence="1">BED1</strain>
    </source>
</reference>
<reference evidence="1" key="1">
    <citation type="submission" date="2019-10" db="EMBL/GenBank/DDBJ databases">
        <authorList>
            <consortium name="DOE Joint Genome Institute"/>
            <person name="Kuo A."/>
            <person name="Miyauchi S."/>
            <person name="Kiss E."/>
            <person name="Drula E."/>
            <person name="Kohler A."/>
            <person name="Sanchez-Garcia M."/>
            <person name="Andreopoulos B."/>
            <person name="Barry K.W."/>
            <person name="Bonito G."/>
            <person name="Buee M."/>
            <person name="Carver A."/>
            <person name="Chen C."/>
            <person name="Cichocki N."/>
            <person name="Clum A."/>
            <person name="Culley D."/>
            <person name="Crous P.W."/>
            <person name="Fauchery L."/>
            <person name="Girlanda M."/>
            <person name="Hayes R."/>
            <person name="Keri Z."/>
            <person name="LaButti K."/>
            <person name="Lipzen A."/>
            <person name="Lombard V."/>
            <person name="Magnuson J."/>
            <person name="Maillard F."/>
            <person name="Morin E."/>
            <person name="Murat C."/>
            <person name="Nolan M."/>
            <person name="Ohm R."/>
            <person name="Pangilinan J."/>
            <person name="Pereira M."/>
            <person name="Perotto S."/>
            <person name="Peter M."/>
            <person name="Riley R."/>
            <person name="Sitrit Y."/>
            <person name="Stielow B."/>
            <person name="Szollosi G."/>
            <person name="Zifcakova L."/>
            <person name="Stursova M."/>
            <person name="Spatafora J.W."/>
            <person name="Tedersoo L."/>
            <person name="Vaario L.-M."/>
            <person name="Yamada A."/>
            <person name="Yan M."/>
            <person name="Wang P."/>
            <person name="Xu J."/>
            <person name="Bruns T."/>
            <person name="Baldrian P."/>
            <person name="Vilgalys R."/>
            <person name="Henrissat B."/>
            <person name="Grigoriev I.V."/>
            <person name="Hibbett D."/>
            <person name="Nagy L.G."/>
            <person name="Martin F.M."/>
        </authorList>
    </citation>
    <scope>NUCLEOTIDE SEQUENCE</scope>
    <source>
        <strain evidence="1">BED1</strain>
    </source>
</reference>
<evidence type="ECO:0000313" key="1">
    <source>
        <dbReference type="EMBL" id="KAF8443302.1"/>
    </source>
</evidence>
<gene>
    <name evidence="1" type="ORF">L210DRAFT_3644120</name>
</gene>
<name>A0AAD4BYR6_BOLED</name>
<proteinExistence type="predicted"/>
<protein>
    <submittedName>
        <fullName evidence="1">Uncharacterized protein</fullName>
    </submittedName>
</protein>
<dbReference type="EMBL" id="WHUW01000008">
    <property type="protein sequence ID" value="KAF8443302.1"/>
    <property type="molecule type" value="Genomic_DNA"/>
</dbReference>
<sequence length="56" mass="6338">MSNSVKWEVMWKIPASEILSQEASEETALWVERRSWRGGASEILNEQASKESGQSI</sequence>
<organism evidence="1 2">
    <name type="scientific">Boletus edulis BED1</name>
    <dbReference type="NCBI Taxonomy" id="1328754"/>
    <lineage>
        <taxon>Eukaryota</taxon>
        <taxon>Fungi</taxon>
        <taxon>Dikarya</taxon>
        <taxon>Basidiomycota</taxon>
        <taxon>Agaricomycotina</taxon>
        <taxon>Agaricomycetes</taxon>
        <taxon>Agaricomycetidae</taxon>
        <taxon>Boletales</taxon>
        <taxon>Boletineae</taxon>
        <taxon>Boletaceae</taxon>
        <taxon>Boletoideae</taxon>
        <taxon>Boletus</taxon>
    </lineage>
</organism>
<dbReference type="AlphaFoldDB" id="A0AAD4BYR6"/>
<accession>A0AAD4BYR6</accession>
<keyword evidence="2" id="KW-1185">Reference proteome</keyword>
<comment type="caution">
    <text evidence="1">The sequence shown here is derived from an EMBL/GenBank/DDBJ whole genome shotgun (WGS) entry which is preliminary data.</text>
</comment>